<dbReference type="Proteomes" id="UP000009183">
    <property type="component" value="Chromosome 17"/>
</dbReference>
<gene>
    <name evidence="1" type="ordered locus">VIT_17s0053g00550</name>
</gene>
<evidence type="ECO:0000313" key="2">
    <source>
        <dbReference type="Proteomes" id="UP000009183"/>
    </source>
</evidence>
<sequence length="26" mass="3054">MSLNNFFLNILFNILEAVNTLMLIRV</sequence>
<dbReference type="InParanoid" id="F6HVT5"/>
<proteinExistence type="predicted"/>
<evidence type="ECO:0000313" key="1">
    <source>
        <dbReference type="EMBL" id="CCB58798.1"/>
    </source>
</evidence>
<name>F6HVT5_VITVI</name>
<organism evidence="1 2">
    <name type="scientific">Vitis vinifera</name>
    <name type="common">Grape</name>
    <dbReference type="NCBI Taxonomy" id="29760"/>
    <lineage>
        <taxon>Eukaryota</taxon>
        <taxon>Viridiplantae</taxon>
        <taxon>Streptophyta</taxon>
        <taxon>Embryophyta</taxon>
        <taxon>Tracheophyta</taxon>
        <taxon>Spermatophyta</taxon>
        <taxon>Magnoliopsida</taxon>
        <taxon>eudicotyledons</taxon>
        <taxon>Gunneridae</taxon>
        <taxon>Pentapetalae</taxon>
        <taxon>rosids</taxon>
        <taxon>Vitales</taxon>
        <taxon>Vitaceae</taxon>
        <taxon>Viteae</taxon>
        <taxon>Vitis</taxon>
    </lineage>
</organism>
<dbReference type="EMBL" id="FN596258">
    <property type="protein sequence ID" value="CCB58798.1"/>
    <property type="molecule type" value="Genomic_DNA"/>
</dbReference>
<dbReference type="PaxDb" id="29760-VIT_17s0053g00550.t01"/>
<dbReference type="HOGENOM" id="CLU_3417736_0_0_1"/>
<protein>
    <submittedName>
        <fullName evidence="1">Uncharacterized protein</fullName>
    </submittedName>
</protein>
<keyword evidence="2" id="KW-1185">Reference proteome</keyword>
<dbReference type="AlphaFoldDB" id="F6HVT5"/>
<reference evidence="2" key="1">
    <citation type="journal article" date="2007" name="Nature">
        <title>The grapevine genome sequence suggests ancestral hexaploidization in major angiosperm phyla.</title>
        <authorList>
            <consortium name="The French-Italian Public Consortium for Grapevine Genome Characterization."/>
            <person name="Jaillon O."/>
            <person name="Aury J.-M."/>
            <person name="Noel B."/>
            <person name="Policriti A."/>
            <person name="Clepet C."/>
            <person name="Casagrande A."/>
            <person name="Choisne N."/>
            <person name="Aubourg S."/>
            <person name="Vitulo N."/>
            <person name="Jubin C."/>
            <person name="Vezzi A."/>
            <person name="Legeai F."/>
            <person name="Hugueney P."/>
            <person name="Dasilva C."/>
            <person name="Horner D."/>
            <person name="Mica E."/>
            <person name="Jublot D."/>
            <person name="Poulain J."/>
            <person name="Bruyere C."/>
            <person name="Billault A."/>
            <person name="Segurens B."/>
            <person name="Gouyvenoux M."/>
            <person name="Ugarte E."/>
            <person name="Cattonaro F."/>
            <person name="Anthouard V."/>
            <person name="Vico V."/>
            <person name="Del Fabbro C."/>
            <person name="Alaux M."/>
            <person name="Di Gaspero G."/>
            <person name="Dumas V."/>
            <person name="Felice N."/>
            <person name="Paillard S."/>
            <person name="Juman I."/>
            <person name="Moroldo M."/>
            <person name="Scalabrin S."/>
            <person name="Canaguier A."/>
            <person name="Le Clainche I."/>
            <person name="Malacrida G."/>
            <person name="Durand E."/>
            <person name="Pesole G."/>
            <person name="Laucou V."/>
            <person name="Chatelet P."/>
            <person name="Merdinoglu D."/>
            <person name="Delledonne M."/>
            <person name="Pezzotti M."/>
            <person name="Lecharny A."/>
            <person name="Scarpelli C."/>
            <person name="Artiguenave F."/>
            <person name="Pe M.E."/>
            <person name="Valle G."/>
            <person name="Morgante M."/>
            <person name="Caboche M."/>
            <person name="Adam-Blondon A.-F."/>
            <person name="Weissenbach J."/>
            <person name="Quetier F."/>
            <person name="Wincker P."/>
        </authorList>
    </citation>
    <scope>NUCLEOTIDE SEQUENCE [LARGE SCALE GENOMIC DNA]</scope>
    <source>
        <strain evidence="2">cv. Pinot noir / PN40024</strain>
    </source>
</reference>
<accession>F6HVT5</accession>